<organism evidence="2">
    <name type="scientific">Cacopsylla melanoneura</name>
    <dbReference type="NCBI Taxonomy" id="428564"/>
    <lineage>
        <taxon>Eukaryota</taxon>
        <taxon>Metazoa</taxon>
        <taxon>Ecdysozoa</taxon>
        <taxon>Arthropoda</taxon>
        <taxon>Hexapoda</taxon>
        <taxon>Insecta</taxon>
        <taxon>Pterygota</taxon>
        <taxon>Neoptera</taxon>
        <taxon>Paraneoptera</taxon>
        <taxon>Hemiptera</taxon>
        <taxon>Sternorrhyncha</taxon>
        <taxon>Psylloidea</taxon>
        <taxon>Psyllidae</taxon>
        <taxon>Psyllinae</taxon>
        <taxon>Cacopsylla</taxon>
    </lineage>
</organism>
<dbReference type="EMBL" id="HBUF01129809">
    <property type="protein sequence ID" value="CAG6643926.1"/>
    <property type="molecule type" value="Transcribed_RNA"/>
</dbReference>
<reference evidence="2" key="1">
    <citation type="submission" date="2021-05" db="EMBL/GenBank/DDBJ databases">
        <authorList>
            <person name="Alioto T."/>
            <person name="Alioto T."/>
            <person name="Gomez Garrido J."/>
        </authorList>
    </citation>
    <scope>NUCLEOTIDE SEQUENCE</scope>
</reference>
<dbReference type="EMBL" id="HBUF01129810">
    <property type="protein sequence ID" value="CAG6643929.1"/>
    <property type="molecule type" value="Transcribed_RNA"/>
</dbReference>
<evidence type="ECO:0000313" key="2">
    <source>
        <dbReference type="EMBL" id="CAG6643926.1"/>
    </source>
</evidence>
<feature type="region of interest" description="Disordered" evidence="1">
    <location>
        <begin position="80"/>
        <end position="112"/>
    </location>
</feature>
<feature type="compositionally biased region" description="Basic residues" evidence="1">
    <location>
        <begin position="86"/>
        <end position="98"/>
    </location>
</feature>
<dbReference type="AlphaFoldDB" id="A0A8D8R4G9"/>
<protein>
    <submittedName>
        <fullName evidence="2">Uncharacterized protein</fullName>
    </submittedName>
</protein>
<accession>A0A8D8R4G9</accession>
<proteinExistence type="predicted"/>
<evidence type="ECO:0000256" key="1">
    <source>
        <dbReference type="SAM" id="MobiDB-lite"/>
    </source>
</evidence>
<name>A0A8D8R4G9_9HEMI</name>
<sequence>MFVFCRWHAARSCHLRRQSCADSENSLQGDRHLSYHCGEHHAHLSDRISSLPTHSVWHHCHWNSVRHCLPHGTATGYIPASLSKSRATRPTRSSHQRVSRPGYNGEGGSSTR</sequence>